<feature type="region of interest" description="Disordered" evidence="14">
    <location>
        <begin position="357"/>
        <end position="481"/>
    </location>
</feature>
<feature type="region of interest" description="Disordered" evidence="14">
    <location>
        <begin position="510"/>
        <end position="552"/>
    </location>
</feature>
<feature type="compositionally biased region" description="Basic residues" evidence="14">
    <location>
        <begin position="1230"/>
        <end position="1243"/>
    </location>
</feature>
<evidence type="ECO:0000259" key="17">
    <source>
        <dbReference type="PROSITE" id="PS50081"/>
    </source>
</evidence>
<evidence type="ECO:0000256" key="14">
    <source>
        <dbReference type="SAM" id="MobiDB-lite"/>
    </source>
</evidence>
<dbReference type="Pfam" id="PF00621">
    <property type="entry name" value="RhoGEF"/>
    <property type="match status" value="1"/>
</dbReference>
<keyword evidence="5" id="KW-0963">Cytoplasm</keyword>
<dbReference type="InParanoid" id="A0A0D2WIC4"/>
<feature type="compositionally biased region" description="Low complexity" evidence="14">
    <location>
        <begin position="429"/>
        <end position="440"/>
    </location>
</feature>
<protein>
    <recommendedName>
        <fullName evidence="21">Rho guanine nucleotide exchange factor</fullName>
    </recommendedName>
</protein>
<evidence type="ECO:0000256" key="4">
    <source>
        <dbReference type="ARBA" id="ARBA00022468"/>
    </source>
</evidence>
<evidence type="ECO:0000256" key="3">
    <source>
        <dbReference type="ARBA" id="ARBA00004496"/>
    </source>
</evidence>
<dbReference type="GO" id="GO:0005096">
    <property type="term" value="F:GTPase activator activity"/>
    <property type="evidence" value="ECO:0007669"/>
    <property type="project" value="UniProtKB-KW"/>
</dbReference>
<evidence type="ECO:0000313" key="19">
    <source>
        <dbReference type="EMBL" id="KJE89570.1"/>
    </source>
</evidence>
<gene>
    <name evidence="19" type="ORF">CAOG_001013</name>
</gene>
<feature type="domain" description="DH" evidence="16">
    <location>
        <begin position="585"/>
        <end position="768"/>
    </location>
</feature>
<dbReference type="SUPFAM" id="SSF57889">
    <property type="entry name" value="Cysteine-rich domain"/>
    <property type="match status" value="1"/>
</dbReference>
<feature type="compositionally biased region" description="Low complexity" evidence="14">
    <location>
        <begin position="1600"/>
        <end position="1614"/>
    </location>
</feature>
<evidence type="ECO:0000256" key="10">
    <source>
        <dbReference type="ARBA" id="ARBA00022842"/>
    </source>
</evidence>
<proteinExistence type="predicted"/>
<dbReference type="InterPro" id="IPR016137">
    <property type="entry name" value="RGS"/>
</dbReference>
<dbReference type="Gene3D" id="2.30.29.30">
    <property type="entry name" value="Pleckstrin-homology domain (PH domain)/Phosphotyrosine-binding domain (PTB)"/>
    <property type="match status" value="1"/>
</dbReference>
<evidence type="ECO:0000256" key="11">
    <source>
        <dbReference type="ARBA" id="ARBA00023054"/>
    </source>
</evidence>
<feature type="domain" description="PH" evidence="15">
    <location>
        <begin position="871"/>
        <end position="905"/>
    </location>
</feature>
<feature type="compositionally biased region" description="Low complexity" evidence="14">
    <location>
        <begin position="16"/>
        <end position="43"/>
    </location>
</feature>
<dbReference type="PROSITE" id="PS50003">
    <property type="entry name" value="PH_DOMAIN"/>
    <property type="match status" value="1"/>
</dbReference>
<dbReference type="InterPro" id="IPR036305">
    <property type="entry name" value="RGS_sf"/>
</dbReference>
<dbReference type="RefSeq" id="XP_004365884.2">
    <property type="nucleotide sequence ID" value="XM_004365827.2"/>
</dbReference>
<evidence type="ECO:0008006" key="21">
    <source>
        <dbReference type="Google" id="ProtNLM"/>
    </source>
</evidence>
<evidence type="ECO:0000256" key="1">
    <source>
        <dbReference type="ARBA" id="ARBA00001946"/>
    </source>
</evidence>
<evidence type="ECO:0000256" key="6">
    <source>
        <dbReference type="ARBA" id="ARBA00022553"/>
    </source>
</evidence>
<dbReference type="InterPro" id="IPR041020">
    <property type="entry name" value="PH_16"/>
</dbReference>
<organism evidence="19 20">
    <name type="scientific">Capsaspora owczarzaki (strain ATCC 30864)</name>
    <dbReference type="NCBI Taxonomy" id="595528"/>
    <lineage>
        <taxon>Eukaryota</taxon>
        <taxon>Filasterea</taxon>
        <taxon>Capsaspora</taxon>
    </lineage>
</organism>
<dbReference type="GO" id="GO:0001664">
    <property type="term" value="F:G protein-coupled receptor binding"/>
    <property type="evidence" value="ECO:0007669"/>
    <property type="project" value="TreeGrafter"/>
</dbReference>
<keyword evidence="7" id="KW-0344">Guanine-nucleotide releasing factor</keyword>
<dbReference type="Pfam" id="PF17838">
    <property type="entry name" value="PH_16"/>
    <property type="match status" value="1"/>
</dbReference>
<feature type="compositionally biased region" description="Low complexity" evidence="14">
    <location>
        <begin position="1577"/>
        <end position="1586"/>
    </location>
</feature>
<sequence length="1625" mass="171133">MSSSAGDFPNTSPTRSGTASGSAVSSPSAAGTSSSGASSGASSSGSDVIDFTSLEAIQGSPVHLAVFVNYLLTSSLPEALFFHLSVEQFKLIKNAKERVEAAQGIFKTYLAAGSLLQLEFEPSNSSVSDFALRVSMIEAALNSGKLKDKELPSIFDPVEKLAYTSIASSLDVFRQSLALGLGEYYGASRIGEMKKDDKANTKLVVELLRKHLSVHIDNQEEEEEGTIDPNDTDYQRSVQICHFLITYLQKIGCDKSFFEEFKPNTKSRRDSMLSRMSTKSKKVHVIEGHQFVATHWNTPTFCDSCTDMLWGFGNQGYQCKVCGFNCHKRACSKNPVDKCTGTKLKRDKRPAPVFDTLKVARSTPRSTVLGGSNSRSDILSSLSPDDAASADNTSLKSVESEDDVRIDRSHSPQPHDATTENGRDADTISETSTSSAPSESQDGAPAESPDGHVRTHQRNVSVGSNSDIKAASGLKSSPSILRKLPTLRKSARSNPQVPDADVLNSSPEHLSAELASSTPSLVSSGSIDETSSVHGAEASSAATPEDGMSLSSAHSASLSNISATCWSDTVTNWEALAHLSKKEIKRQEVIFELVKTERNFVSNLEIMQETFMHQLLRTAKAHRDQIVSVFANIEELLKLNRELCQRLEARQREAIVVEQIGDIFLSMFEKFDIYAVFCANQINAMEEIGSLKKRSNTFAQALKDCEANPRANRMVLTEYLPMPMQRLTRYPLLLETVIGCTPKQHKDHSAMLQAVRVVKGVVTLVNERVAQSVAAQRLSRLQKSLDTSHLGYTIDLLKNRRAIQLEGELTLTAYQSTRKKNLLVHAMLLNDYMLATMKKDSNTITLALDPLPLFGSLVRNVESKTTRCAFFVVVTQAGPPQMLEFVAATEFEKKNWMDSIKATIALNTVRPESLIVKTAAPVSSTSSSSSLANSLSAAVSAVSAAAAFSSSIKDSGDKKASAVFAAAAASAAKKGEAAKGEPAKGEPAKGEPAKVEANGRPSVGAVSVPAAVTAPAASPTSKGASPNAKPATATPAAATPAATSAAPSAAPASSPAPVAASAVAPAAPTTASVTVVNVEPAGTAVVVSAPAVVVEEKPVPTILAPPEAPIVSAEQLAQTAVEEALADAAGNVPEVVEQLFAKLQQKDETLLRLVEEKRALLAQFRAWRVAAYPILVTEDAGSPGVLSKSGSTTNLDLPVADDVDVLSDQGEQDETADGTTDGSTDSGRRRDGKRISITRRKRSSVNSNSIRSRRLRNSTAASDDAASGVDAALDTASYTSNVLHLSSERQLSDIIYLHEKIADSATTVITQQTTIDHLKTQLASANTRIAALENQLALLENESKNQSGNIPVISVTGDSEPTSPAPPSFLAASIFIPKPQDAASASNNDDASTTEVVPEDAPAAEQDAATEDADEDSRWSLFSLQTTAAKLSDDEVLAVSPGVDASPFELVSRVTIELDTPLAVEPESSQAASPQPDDVVVVEAETVAVVEAVAVAEPAEPAVAEPAVVEPAVAEPVAAEPVVAEPVAAEPVAAELPSDSSEATAVAEAPASAESTATSEPSTPVPAAEIAPKELKVAAAASPSGAAKKKKNKKKGKGGKASTSGASASAAAQAVDDGADDESVA</sequence>
<dbReference type="Pfam" id="PF00130">
    <property type="entry name" value="C1_1"/>
    <property type="match status" value="1"/>
</dbReference>
<dbReference type="SUPFAM" id="SSF48097">
    <property type="entry name" value="Regulator of G-protein signaling, RGS"/>
    <property type="match status" value="1"/>
</dbReference>
<reference evidence="20" key="1">
    <citation type="submission" date="2011-02" db="EMBL/GenBank/DDBJ databases">
        <title>The Genome Sequence of Capsaspora owczarzaki ATCC 30864.</title>
        <authorList>
            <person name="Russ C."/>
            <person name="Cuomo C."/>
            <person name="Burger G."/>
            <person name="Gray M.W."/>
            <person name="Holland P.W.H."/>
            <person name="King N."/>
            <person name="Lang F.B.F."/>
            <person name="Roger A.J."/>
            <person name="Ruiz-Trillo I."/>
            <person name="Young S.K."/>
            <person name="Zeng Q."/>
            <person name="Gargeya S."/>
            <person name="Alvarado L."/>
            <person name="Berlin A."/>
            <person name="Chapman S.B."/>
            <person name="Chen Z."/>
            <person name="Freedman E."/>
            <person name="Gellesch M."/>
            <person name="Goldberg J."/>
            <person name="Griggs A."/>
            <person name="Gujja S."/>
            <person name="Heilman E."/>
            <person name="Heiman D."/>
            <person name="Howarth C."/>
            <person name="Mehta T."/>
            <person name="Neiman D."/>
            <person name="Pearson M."/>
            <person name="Roberts A."/>
            <person name="Saif S."/>
            <person name="Shea T."/>
            <person name="Shenoy N."/>
            <person name="Sisk P."/>
            <person name="Stolte C."/>
            <person name="Sykes S."/>
            <person name="White J."/>
            <person name="Yandava C."/>
            <person name="Haas B."/>
            <person name="Nusbaum C."/>
            <person name="Birren B."/>
        </authorList>
    </citation>
    <scope>NUCLEOTIDE SEQUENCE</scope>
    <source>
        <strain evidence="20">ATCC 30864</strain>
    </source>
</reference>
<dbReference type="PRINTS" id="PR00008">
    <property type="entry name" value="DAGPEDOMAIN"/>
</dbReference>
<feature type="region of interest" description="Disordered" evidence="14">
    <location>
        <begin position="1"/>
        <end position="43"/>
    </location>
</feature>
<dbReference type="GO" id="GO:0005737">
    <property type="term" value="C:cytoplasm"/>
    <property type="evidence" value="ECO:0007669"/>
    <property type="project" value="UniProtKB-SubCell"/>
</dbReference>
<dbReference type="InterPro" id="IPR011993">
    <property type="entry name" value="PH-like_dom_sf"/>
</dbReference>
<dbReference type="PROSITE" id="PS50132">
    <property type="entry name" value="RGS"/>
    <property type="match status" value="1"/>
</dbReference>
<dbReference type="InterPro" id="IPR001849">
    <property type="entry name" value="PH_domain"/>
</dbReference>
<dbReference type="GO" id="GO:0005085">
    <property type="term" value="F:guanyl-nucleotide exchange factor activity"/>
    <property type="evidence" value="ECO:0007669"/>
    <property type="project" value="UniProtKB-KW"/>
</dbReference>
<feature type="compositionally biased region" description="Low complexity" evidence="14">
    <location>
        <begin position="1257"/>
        <end position="1267"/>
    </location>
</feature>
<feature type="compositionally biased region" description="Basic and acidic residues" evidence="14">
    <location>
        <begin position="974"/>
        <end position="994"/>
    </location>
</feature>
<dbReference type="GO" id="GO:0046872">
    <property type="term" value="F:metal ion binding"/>
    <property type="evidence" value="ECO:0007669"/>
    <property type="project" value="UniProtKB-KW"/>
</dbReference>
<feature type="region of interest" description="Disordered" evidence="14">
    <location>
        <begin position="1208"/>
        <end position="1267"/>
    </location>
</feature>
<feature type="coiled-coil region" evidence="13">
    <location>
        <begin position="1136"/>
        <end position="1163"/>
    </location>
</feature>
<keyword evidence="12" id="KW-0472">Membrane</keyword>
<dbReference type="InterPro" id="IPR015212">
    <property type="entry name" value="RGS-like_dom"/>
</dbReference>
<evidence type="ECO:0000256" key="9">
    <source>
        <dbReference type="ARBA" id="ARBA00022833"/>
    </source>
</evidence>
<keyword evidence="20" id="KW-1185">Reference proteome</keyword>
<dbReference type="Proteomes" id="UP000008743">
    <property type="component" value="Unassembled WGS sequence"/>
</dbReference>
<dbReference type="PANTHER" id="PTHR45872:SF2">
    <property type="entry name" value="RHO GUANINE NUCLEOTIDE EXCHANGE FACTOR 2, ISOFORM D"/>
    <property type="match status" value="1"/>
</dbReference>
<evidence type="ECO:0000313" key="20">
    <source>
        <dbReference type="Proteomes" id="UP000008743"/>
    </source>
</evidence>
<dbReference type="Gene3D" id="1.20.900.10">
    <property type="entry name" value="Dbl homology (DH) domain"/>
    <property type="match status" value="1"/>
</dbReference>
<dbReference type="GO" id="GO:0007186">
    <property type="term" value="P:G protein-coupled receptor signaling pathway"/>
    <property type="evidence" value="ECO:0007669"/>
    <property type="project" value="TreeGrafter"/>
</dbReference>
<dbReference type="CDD" id="cd00160">
    <property type="entry name" value="RhoGEF"/>
    <property type="match status" value="1"/>
</dbReference>
<dbReference type="Gene3D" id="3.30.60.20">
    <property type="match status" value="1"/>
</dbReference>
<feature type="region of interest" description="Disordered" evidence="14">
    <location>
        <begin position="1016"/>
        <end position="1055"/>
    </location>
</feature>
<feature type="compositionally biased region" description="Low complexity" evidence="14">
    <location>
        <begin position="372"/>
        <end position="391"/>
    </location>
</feature>
<evidence type="ECO:0000256" key="5">
    <source>
        <dbReference type="ARBA" id="ARBA00022490"/>
    </source>
</evidence>
<reference evidence="19" key="2">
    <citation type="submission" date="2011-02" db="EMBL/GenBank/DDBJ databases">
        <title>The Genome Sequence of Capsaspora owczarzaki ATCC 30864.</title>
        <authorList>
            <consortium name="The Broad Institute Genome Sequencing Platform"/>
            <person name="Russ C."/>
            <person name="Cuomo C."/>
            <person name="Burger G."/>
            <person name="Gray M.W."/>
            <person name="Holland P.W.H."/>
            <person name="King N."/>
            <person name="Lang F.B.F."/>
            <person name="Roger A.J."/>
            <person name="Ruiz-Trillo I."/>
            <person name="Young S.K."/>
            <person name="Zeng Q."/>
            <person name="Gargeya S."/>
            <person name="Alvarado L."/>
            <person name="Berlin A."/>
            <person name="Chapman S.B."/>
            <person name="Chen Z."/>
            <person name="Freedman E."/>
            <person name="Gellesch M."/>
            <person name="Goldberg J."/>
            <person name="Griggs A."/>
            <person name="Gujja S."/>
            <person name="Heilman E."/>
            <person name="Heiman D."/>
            <person name="Howarth C."/>
            <person name="Mehta T."/>
            <person name="Neiman D."/>
            <person name="Pearson M."/>
            <person name="Roberts A."/>
            <person name="Saif S."/>
            <person name="Shea T."/>
            <person name="Shenoy N."/>
            <person name="Sisk P."/>
            <person name="Stolte C."/>
            <person name="Sykes S."/>
            <person name="White J."/>
            <person name="Yandava C."/>
            <person name="Haas B."/>
            <person name="Nusbaum C."/>
            <person name="Birren B."/>
        </authorList>
    </citation>
    <scope>NUCLEOTIDE SEQUENCE</scope>
    <source>
        <strain evidence="19">ATCC 30864</strain>
    </source>
</reference>
<feature type="region of interest" description="Disordered" evidence="14">
    <location>
        <begin position="1380"/>
        <end position="1417"/>
    </location>
</feature>
<dbReference type="PROSITE" id="PS50010">
    <property type="entry name" value="DH_2"/>
    <property type="match status" value="1"/>
</dbReference>
<name>A0A0D2WIC4_CAPO3</name>
<keyword evidence="6" id="KW-0597">Phosphoprotein</keyword>
<feature type="domain" description="RGS" evidence="18">
    <location>
        <begin position="53"/>
        <end position="111"/>
    </location>
</feature>
<dbReference type="SMART" id="SM00233">
    <property type="entry name" value="PH"/>
    <property type="match status" value="1"/>
</dbReference>
<comment type="subcellular location">
    <subcellularLocation>
        <location evidence="3">Cytoplasm</location>
    </subcellularLocation>
    <subcellularLocation>
        <location evidence="2">Membrane</location>
    </subcellularLocation>
</comment>
<keyword evidence="10" id="KW-0460">Magnesium</keyword>
<dbReference type="PANTHER" id="PTHR45872">
    <property type="entry name" value="RHO GUANINE NUCLEOTIDE EXCHANGE FACTOR 2, ISOFORM D"/>
    <property type="match status" value="1"/>
</dbReference>
<feature type="coiled-coil region" evidence="13">
    <location>
        <begin position="1315"/>
        <end position="1349"/>
    </location>
</feature>
<dbReference type="InterPro" id="IPR046349">
    <property type="entry name" value="C1-like_sf"/>
</dbReference>
<accession>A0A0D2WIC4</accession>
<keyword evidence="4" id="KW-0343">GTPase activation</keyword>
<dbReference type="Pfam" id="PF09128">
    <property type="entry name" value="RGS-like"/>
    <property type="match status" value="1"/>
</dbReference>
<feature type="compositionally biased region" description="Polar residues" evidence="14">
    <location>
        <begin position="1"/>
        <end position="15"/>
    </location>
</feature>
<evidence type="ECO:0000256" key="8">
    <source>
        <dbReference type="ARBA" id="ARBA00022723"/>
    </source>
</evidence>
<dbReference type="SMR" id="A0A0D2WIC4"/>
<comment type="cofactor">
    <cofactor evidence="1">
        <name>Mg(2+)</name>
        <dbReference type="ChEBI" id="CHEBI:18420"/>
    </cofactor>
</comment>
<feature type="domain" description="Phorbol-ester/DAG-type" evidence="17">
    <location>
        <begin position="288"/>
        <end position="339"/>
    </location>
</feature>
<dbReference type="InterPro" id="IPR035899">
    <property type="entry name" value="DBL_dom_sf"/>
</dbReference>
<dbReference type="GO" id="GO:0016020">
    <property type="term" value="C:membrane"/>
    <property type="evidence" value="ECO:0007669"/>
    <property type="project" value="UniProtKB-SubCell"/>
</dbReference>
<feature type="compositionally biased region" description="Low complexity" evidence="14">
    <location>
        <begin position="1381"/>
        <end position="1391"/>
    </location>
</feature>
<dbReference type="InterPro" id="IPR020454">
    <property type="entry name" value="DAG/PE-bd"/>
</dbReference>
<evidence type="ECO:0000259" key="16">
    <source>
        <dbReference type="PROSITE" id="PS50010"/>
    </source>
</evidence>
<dbReference type="InterPro" id="IPR000219">
    <property type="entry name" value="DH_dom"/>
</dbReference>
<evidence type="ECO:0000256" key="2">
    <source>
        <dbReference type="ARBA" id="ARBA00004370"/>
    </source>
</evidence>
<evidence type="ECO:0000259" key="15">
    <source>
        <dbReference type="PROSITE" id="PS50003"/>
    </source>
</evidence>
<feature type="region of interest" description="Disordered" evidence="14">
    <location>
        <begin position="974"/>
        <end position="1001"/>
    </location>
</feature>
<feature type="compositionally biased region" description="Low complexity" evidence="14">
    <location>
        <begin position="1530"/>
        <end position="1568"/>
    </location>
</feature>
<dbReference type="InterPro" id="IPR044926">
    <property type="entry name" value="RGS_subdomain_2"/>
</dbReference>
<dbReference type="eggNOG" id="KOG3520">
    <property type="taxonomic scope" value="Eukaryota"/>
</dbReference>
<dbReference type="SMART" id="SM00325">
    <property type="entry name" value="RhoGEF"/>
    <property type="match status" value="1"/>
</dbReference>
<dbReference type="EMBL" id="KE346360">
    <property type="protein sequence ID" value="KJE89570.1"/>
    <property type="molecule type" value="Genomic_DNA"/>
</dbReference>
<dbReference type="EMBL" id="KE346360">
    <property type="protein sequence ID" value="KJE89569.1"/>
    <property type="molecule type" value="Genomic_DNA"/>
</dbReference>
<dbReference type="OrthoDB" id="2272012at2759"/>
<evidence type="ECO:0000256" key="13">
    <source>
        <dbReference type="SAM" id="Coils"/>
    </source>
</evidence>
<dbReference type="CDD" id="cd20792">
    <property type="entry name" value="C1_cPKC_nPKC_rpt1"/>
    <property type="match status" value="1"/>
</dbReference>
<feature type="region of interest" description="Disordered" evidence="14">
    <location>
        <begin position="1530"/>
        <end position="1625"/>
    </location>
</feature>
<dbReference type="STRING" id="595528.A0A0D2WIC4"/>
<feature type="compositionally biased region" description="Polar residues" evidence="14">
    <location>
        <begin position="458"/>
        <end position="467"/>
    </location>
</feature>
<keyword evidence="9" id="KW-0862">Zinc</keyword>
<feature type="compositionally biased region" description="Basic residues" evidence="14">
    <location>
        <begin position="1587"/>
        <end position="1598"/>
    </location>
</feature>
<feature type="compositionally biased region" description="Polar residues" evidence="14">
    <location>
        <begin position="510"/>
        <end position="533"/>
    </location>
</feature>
<dbReference type="SMART" id="SM00109">
    <property type="entry name" value="C1"/>
    <property type="match status" value="1"/>
</dbReference>
<dbReference type="SUPFAM" id="SSF50729">
    <property type="entry name" value="PH domain-like"/>
    <property type="match status" value="1"/>
</dbReference>
<dbReference type="SUPFAM" id="SSF48065">
    <property type="entry name" value="DBL homology domain (DH-domain)"/>
    <property type="match status" value="1"/>
</dbReference>
<dbReference type="Gene3D" id="1.10.167.10">
    <property type="entry name" value="Regulator of G-protein Signalling 4, domain 2"/>
    <property type="match status" value="1"/>
</dbReference>
<dbReference type="PROSITE" id="PS50081">
    <property type="entry name" value="ZF_DAG_PE_2"/>
    <property type="match status" value="1"/>
</dbReference>
<evidence type="ECO:0000259" key="18">
    <source>
        <dbReference type="PROSITE" id="PS50132"/>
    </source>
</evidence>
<feature type="compositionally biased region" description="Basic and acidic residues" evidence="14">
    <location>
        <begin position="417"/>
        <end position="426"/>
    </location>
</feature>
<dbReference type="SMART" id="SM00315">
    <property type="entry name" value="RGS"/>
    <property type="match status" value="1"/>
</dbReference>
<evidence type="ECO:0000256" key="12">
    <source>
        <dbReference type="ARBA" id="ARBA00023136"/>
    </source>
</evidence>
<keyword evidence="11 13" id="KW-0175">Coiled coil</keyword>
<keyword evidence="8" id="KW-0479">Metal-binding</keyword>
<dbReference type="InterPro" id="IPR002219">
    <property type="entry name" value="PKC_DAG/PE"/>
</dbReference>
<evidence type="ECO:0000256" key="7">
    <source>
        <dbReference type="ARBA" id="ARBA00022658"/>
    </source>
</evidence>